<dbReference type="RefSeq" id="WP_247995165.1">
    <property type="nucleotide sequence ID" value="NZ_CP096020.1"/>
</dbReference>
<name>A0A8U0A5P8_9EURY</name>
<dbReference type="AlphaFoldDB" id="A0A8U0A5P8"/>
<dbReference type="GeneID" id="71929146"/>
<organism evidence="1 2">
    <name type="scientific">Halocatena salina</name>
    <dbReference type="NCBI Taxonomy" id="2934340"/>
    <lineage>
        <taxon>Archaea</taxon>
        <taxon>Methanobacteriati</taxon>
        <taxon>Methanobacteriota</taxon>
        <taxon>Stenosarchaea group</taxon>
        <taxon>Halobacteria</taxon>
        <taxon>Halobacteriales</taxon>
        <taxon>Natronomonadaceae</taxon>
        <taxon>Halocatena</taxon>
    </lineage>
</organism>
<accession>A0A8U0A5P8</accession>
<evidence type="ECO:0000313" key="2">
    <source>
        <dbReference type="Proteomes" id="UP000831768"/>
    </source>
</evidence>
<sequence>MSSTTYAKASSAFQATTRSELTEALSLLATGSVDISPTLTHEVTLGDLQEGIDLIRQGDEQVGRVVVNTS</sequence>
<keyword evidence="2" id="KW-1185">Reference proteome</keyword>
<keyword evidence="1" id="KW-0614">Plasmid</keyword>
<dbReference type="EMBL" id="CP096020">
    <property type="protein sequence ID" value="UPM44511.1"/>
    <property type="molecule type" value="Genomic_DNA"/>
</dbReference>
<geneLocation type="plasmid" evidence="1 2">
    <name>unnamed1</name>
</geneLocation>
<proteinExistence type="predicted"/>
<evidence type="ECO:0000313" key="1">
    <source>
        <dbReference type="EMBL" id="UPM44511.1"/>
    </source>
</evidence>
<protein>
    <submittedName>
        <fullName evidence="1">Uncharacterized protein</fullName>
    </submittedName>
</protein>
<reference evidence="1" key="1">
    <citation type="submission" date="2022-04" db="EMBL/GenBank/DDBJ databases">
        <title>Halocatena sp. nov., isolated from a salt lake.</title>
        <authorList>
            <person name="Cui H.-L."/>
        </authorList>
    </citation>
    <scope>NUCLEOTIDE SEQUENCE</scope>
    <source>
        <strain evidence="1">AD-1</strain>
        <plasmid evidence="1">unnamed1</plasmid>
    </source>
</reference>
<dbReference type="KEGG" id="haad:MW046_13825"/>
<gene>
    <name evidence="1" type="ORF">MW046_13825</name>
</gene>
<dbReference type="Proteomes" id="UP000831768">
    <property type="component" value="Plasmid unnamed1"/>
</dbReference>